<dbReference type="EMBL" id="UINC01160867">
    <property type="protein sequence ID" value="SVD59748.1"/>
    <property type="molecule type" value="Genomic_DNA"/>
</dbReference>
<protein>
    <submittedName>
        <fullName evidence="1">Uncharacterized protein</fullName>
    </submittedName>
</protein>
<organism evidence="1">
    <name type="scientific">marine metagenome</name>
    <dbReference type="NCBI Taxonomy" id="408172"/>
    <lineage>
        <taxon>unclassified sequences</taxon>
        <taxon>metagenomes</taxon>
        <taxon>ecological metagenomes</taxon>
    </lineage>
</organism>
<proteinExistence type="predicted"/>
<evidence type="ECO:0000313" key="1">
    <source>
        <dbReference type="EMBL" id="SVD59748.1"/>
    </source>
</evidence>
<name>A0A382WNN2_9ZZZZ</name>
<gene>
    <name evidence="1" type="ORF">METZ01_LOCUS412602</name>
</gene>
<reference evidence="1" key="1">
    <citation type="submission" date="2018-05" db="EMBL/GenBank/DDBJ databases">
        <authorList>
            <person name="Lanie J.A."/>
            <person name="Ng W.-L."/>
            <person name="Kazmierczak K.M."/>
            <person name="Andrzejewski T.M."/>
            <person name="Davidsen T.M."/>
            <person name="Wayne K.J."/>
            <person name="Tettelin H."/>
            <person name="Glass J.I."/>
            <person name="Rusch D."/>
            <person name="Podicherti R."/>
            <person name="Tsui H.-C.T."/>
            <person name="Winkler M.E."/>
        </authorList>
    </citation>
    <scope>NUCLEOTIDE SEQUENCE</scope>
</reference>
<sequence>MKKFLFIIKITLIILFYNSYSFAGVSTPTPTTALNKIASSMSHSAKNTAQNVANTNSATSKLLNSSKLTAGIQESAAKFGLSIDTEAATILAGVDTSSSASISKAMAQLESNIEGKGQDYVPTLDQDTIVYETDWFALEKVTSSSMNSFSYASTHDVFKEGIDQLVKGKVYVNFKKREMWADMAVKLTLTQETPYVAAGVQQQASMETGTATFTELPVIADQAFRVSQYYGMQSGTGYDQGSEEFNT</sequence>
<dbReference type="AlphaFoldDB" id="A0A382WNN2"/>
<feature type="non-terminal residue" evidence="1">
    <location>
        <position position="247"/>
    </location>
</feature>
<accession>A0A382WNN2</accession>